<dbReference type="Proteomes" id="UP001412067">
    <property type="component" value="Unassembled WGS sequence"/>
</dbReference>
<dbReference type="Gene3D" id="3.30.730.10">
    <property type="entry name" value="AP2/ERF domain"/>
    <property type="match status" value="1"/>
</dbReference>
<keyword evidence="2" id="KW-0936">Ethylene signaling pathway</keyword>
<dbReference type="PANTHER" id="PTHR31190">
    <property type="entry name" value="DNA-BINDING DOMAIN"/>
    <property type="match status" value="1"/>
</dbReference>
<proteinExistence type="predicted"/>
<keyword evidence="10" id="KW-1185">Reference proteome</keyword>
<sequence>MASEDICISVFDLISQNLFGDVADAFDELSPPPLSPASFPIPGDITVSDYLEIQTEPPAANPLDDGFRFRETPRSMIRFGGDCSDFTVTVAPTIRWKYGEILQGGLSEGQHYRGVRQRPWGKFAAEIRDPKRRGNRVWLGTFDTAAQAARAYDRAAFKIRGSKAILNFPNEMTRWLAATNPARAPERRKEDVKSERSVKRARLERDERNIPAGRATVPGVWSAVWDDGEVKGLFNLPPLSPLSSQLPTGFPQLILTAGATMCR</sequence>
<dbReference type="InterPro" id="IPR001471">
    <property type="entry name" value="AP2/ERF_dom"/>
</dbReference>
<keyword evidence="4" id="KW-0238">DNA-binding</keyword>
<dbReference type="InterPro" id="IPR036955">
    <property type="entry name" value="AP2/ERF_dom_sf"/>
</dbReference>
<dbReference type="PANTHER" id="PTHR31190:SF499">
    <property type="entry name" value="ETHYLENE-RESPONSIVE TRANSCRIPTION FACTOR ERF105"/>
    <property type="match status" value="1"/>
</dbReference>
<dbReference type="CDD" id="cd00018">
    <property type="entry name" value="AP2"/>
    <property type="match status" value="1"/>
</dbReference>
<evidence type="ECO:0000313" key="9">
    <source>
        <dbReference type="EMBL" id="KAK8971573.1"/>
    </source>
</evidence>
<gene>
    <name evidence="9" type="primary">ERF5</name>
    <name evidence="9" type="ORF">KSP40_PGU011264</name>
</gene>
<evidence type="ECO:0000259" key="8">
    <source>
        <dbReference type="PROSITE" id="PS51032"/>
    </source>
</evidence>
<dbReference type="Pfam" id="PF00847">
    <property type="entry name" value="AP2"/>
    <property type="match status" value="1"/>
</dbReference>
<keyword evidence="6" id="KW-0804">Transcription</keyword>
<name>A0ABR2N5Z7_9ASPA</name>
<evidence type="ECO:0000256" key="1">
    <source>
        <dbReference type="ARBA" id="ARBA00004123"/>
    </source>
</evidence>
<evidence type="ECO:0000256" key="4">
    <source>
        <dbReference type="ARBA" id="ARBA00023125"/>
    </source>
</evidence>
<evidence type="ECO:0000256" key="6">
    <source>
        <dbReference type="ARBA" id="ARBA00023163"/>
    </source>
</evidence>
<dbReference type="PROSITE" id="PS51032">
    <property type="entry name" value="AP2_ERF"/>
    <property type="match status" value="1"/>
</dbReference>
<organism evidence="9 10">
    <name type="scientific">Platanthera guangdongensis</name>
    <dbReference type="NCBI Taxonomy" id="2320717"/>
    <lineage>
        <taxon>Eukaryota</taxon>
        <taxon>Viridiplantae</taxon>
        <taxon>Streptophyta</taxon>
        <taxon>Embryophyta</taxon>
        <taxon>Tracheophyta</taxon>
        <taxon>Spermatophyta</taxon>
        <taxon>Magnoliopsida</taxon>
        <taxon>Liliopsida</taxon>
        <taxon>Asparagales</taxon>
        <taxon>Orchidaceae</taxon>
        <taxon>Orchidoideae</taxon>
        <taxon>Orchideae</taxon>
        <taxon>Orchidinae</taxon>
        <taxon>Platanthera</taxon>
    </lineage>
</organism>
<dbReference type="PRINTS" id="PR00367">
    <property type="entry name" value="ETHRSPELEMNT"/>
</dbReference>
<comment type="subcellular location">
    <subcellularLocation>
        <location evidence="1">Nucleus</location>
    </subcellularLocation>
</comment>
<keyword evidence="3" id="KW-0805">Transcription regulation</keyword>
<evidence type="ECO:0000256" key="2">
    <source>
        <dbReference type="ARBA" id="ARBA00022745"/>
    </source>
</evidence>
<evidence type="ECO:0000256" key="7">
    <source>
        <dbReference type="ARBA" id="ARBA00023242"/>
    </source>
</evidence>
<dbReference type="SMART" id="SM00380">
    <property type="entry name" value="AP2"/>
    <property type="match status" value="1"/>
</dbReference>
<comment type="caution">
    <text evidence="9">The sequence shown here is derived from an EMBL/GenBank/DDBJ whole genome shotgun (WGS) entry which is preliminary data.</text>
</comment>
<dbReference type="InterPro" id="IPR016177">
    <property type="entry name" value="DNA-bd_dom_sf"/>
</dbReference>
<reference evidence="9 10" key="1">
    <citation type="journal article" date="2022" name="Nat. Plants">
        <title>Genomes of leafy and leafless Platanthera orchids illuminate the evolution of mycoheterotrophy.</title>
        <authorList>
            <person name="Li M.H."/>
            <person name="Liu K.W."/>
            <person name="Li Z."/>
            <person name="Lu H.C."/>
            <person name="Ye Q.L."/>
            <person name="Zhang D."/>
            <person name="Wang J.Y."/>
            <person name="Li Y.F."/>
            <person name="Zhong Z.M."/>
            <person name="Liu X."/>
            <person name="Yu X."/>
            <person name="Liu D.K."/>
            <person name="Tu X.D."/>
            <person name="Liu B."/>
            <person name="Hao Y."/>
            <person name="Liao X.Y."/>
            <person name="Jiang Y.T."/>
            <person name="Sun W.H."/>
            <person name="Chen J."/>
            <person name="Chen Y.Q."/>
            <person name="Ai Y."/>
            <person name="Zhai J.W."/>
            <person name="Wu S.S."/>
            <person name="Zhou Z."/>
            <person name="Hsiao Y.Y."/>
            <person name="Wu W.L."/>
            <person name="Chen Y.Y."/>
            <person name="Lin Y.F."/>
            <person name="Hsu J.L."/>
            <person name="Li C.Y."/>
            <person name="Wang Z.W."/>
            <person name="Zhao X."/>
            <person name="Zhong W.Y."/>
            <person name="Ma X.K."/>
            <person name="Ma L."/>
            <person name="Huang J."/>
            <person name="Chen G.Z."/>
            <person name="Huang M.Z."/>
            <person name="Huang L."/>
            <person name="Peng D.H."/>
            <person name="Luo Y.B."/>
            <person name="Zou S.Q."/>
            <person name="Chen S.P."/>
            <person name="Lan S."/>
            <person name="Tsai W.C."/>
            <person name="Van de Peer Y."/>
            <person name="Liu Z.J."/>
        </authorList>
    </citation>
    <scope>NUCLEOTIDE SEQUENCE [LARGE SCALE GENOMIC DNA]</scope>
    <source>
        <strain evidence="9">Lor288</strain>
    </source>
</reference>
<protein>
    <submittedName>
        <fullName evidence="9">Ethylene-responsive transcription factor 5</fullName>
    </submittedName>
</protein>
<evidence type="ECO:0000256" key="3">
    <source>
        <dbReference type="ARBA" id="ARBA00023015"/>
    </source>
</evidence>
<keyword evidence="5" id="KW-0010">Activator</keyword>
<feature type="domain" description="AP2/ERF" evidence="8">
    <location>
        <begin position="111"/>
        <end position="169"/>
    </location>
</feature>
<evidence type="ECO:0000313" key="10">
    <source>
        <dbReference type="Proteomes" id="UP001412067"/>
    </source>
</evidence>
<dbReference type="SUPFAM" id="SSF54171">
    <property type="entry name" value="DNA-binding domain"/>
    <property type="match status" value="1"/>
</dbReference>
<accession>A0ABR2N5Z7</accession>
<evidence type="ECO:0000256" key="5">
    <source>
        <dbReference type="ARBA" id="ARBA00023159"/>
    </source>
</evidence>
<dbReference type="EMBL" id="JBBWWR010000001">
    <property type="protein sequence ID" value="KAK8971573.1"/>
    <property type="molecule type" value="Genomic_DNA"/>
</dbReference>
<keyword evidence="7" id="KW-0539">Nucleus</keyword>
<dbReference type="InterPro" id="IPR044808">
    <property type="entry name" value="ERF_plant"/>
</dbReference>